<keyword evidence="3" id="KW-1185">Reference proteome</keyword>
<dbReference type="SUPFAM" id="SSF51735">
    <property type="entry name" value="NAD(P)-binding Rossmann-fold domains"/>
    <property type="match status" value="1"/>
</dbReference>
<dbReference type="PANTHER" id="PTHR43162:SF1">
    <property type="entry name" value="PRESTALK A DIFFERENTIATION PROTEIN A"/>
    <property type="match status" value="1"/>
</dbReference>
<dbReference type="EMBL" id="JAJVCN010000001">
    <property type="protein sequence ID" value="MCE7002955.1"/>
    <property type="molecule type" value="Genomic_DNA"/>
</dbReference>
<comment type="caution">
    <text evidence="2">The sequence shown here is derived from an EMBL/GenBank/DDBJ whole genome shotgun (WGS) entry which is preliminary data.</text>
</comment>
<dbReference type="Proteomes" id="UP001521150">
    <property type="component" value="Unassembled WGS sequence"/>
</dbReference>
<dbReference type="InterPro" id="IPR016040">
    <property type="entry name" value="NAD(P)-bd_dom"/>
</dbReference>
<dbReference type="Gene3D" id="3.90.25.10">
    <property type="entry name" value="UDP-galactose 4-epimerase, domain 1"/>
    <property type="match status" value="1"/>
</dbReference>
<sequence length="271" mass="28825">MDPILVLGGTGKTGKRVVSRLEEQGVSARVGARQTGFDWLDESTWDRALAGVKAVFVVPLDGTTLTRAFVDKAVANGVERVVLLSGRGVDNPEYGSDTNATGLTHVEGEKAVRELEIPWTILRPGWFAQNFSEGFFAPAVQAGELRLPAGGGGVTFVDAQDIADVAVAALTEDKHAGEIYELSGPQAVTMAEAAEAISAAGGRQVRYVPLTVDEFVAESIRDGWPPQDAADFAEVVSAIERGLEDHVSDGVDRALGRAPRDFKTFANTTTW</sequence>
<organism evidence="2 3">
    <name type="scientific">Kibdelosporangium philippinense</name>
    <dbReference type="NCBI Taxonomy" id="211113"/>
    <lineage>
        <taxon>Bacteria</taxon>
        <taxon>Bacillati</taxon>
        <taxon>Actinomycetota</taxon>
        <taxon>Actinomycetes</taxon>
        <taxon>Pseudonocardiales</taxon>
        <taxon>Pseudonocardiaceae</taxon>
        <taxon>Kibdelosporangium</taxon>
    </lineage>
</organism>
<name>A0ABS8Z518_9PSEU</name>
<proteinExistence type="predicted"/>
<feature type="domain" description="NAD(P)-binding" evidence="1">
    <location>
        <begin position="8"/>
        <end position="172"/>
    </location>
</feature>
<evidence type="ECO:0000259" key="1">
    <source>
        <dbReference type="Pfam" id="PF13460"/>
    </source>
</evidence>
<gene>
    <name evidence="2" type="ORF">LWC34_08950</name>
</gene>
<accession>A0ABS8Z518</accession>
<evidence type="ECO:0000313" key="3">
    <source>
        <dbReference type="Proteomes" id="UP001521150"/>
    </source>
</evidence>
<dbReference type="RefSeq" id="WP_233724529.1">
    <property type="nucleotide sequence ID" value="NZ_JAJVCN010000001.1"/>
</dbReference>
<dbReference type="Gene3D" id="3.40.50.720">
    <property type="entry name" value="NAD(P)-binding Rossmann-like Domain"/>
    <property type="match status" value="1"/>
</dbReference>
<dbReference type="PANTHER" id="PTHR43162">
    <property type="match status" value="1"/>
</dbReference>
<dbReference type="InterPro" id="IPR036291">
    <property type="entry name" value="NAD(P)-bd_dom_sf"/>
</dbReference>
<protein>
    <submittedName>
        <fullName evidence="2">NAD(P)H-binding protein</fullName>
    </submittedName>
</protein>
<dbReference type="InterPro" id="IPR051604">
    <property type="entry name" value="Ergot_Alk_Oxidoreductase"/>
</dbReference>
<evidence type="ECO:0000313" key="2">
    <source>
        <dbReference type="EMBL" id="MCE7002955.1"/>
    </source>
</evidence>
<reference evidence="2 3" key="1">
    <citation type="submission" date="2021-12" db="EMBL/GenBank/DDBJ databases">
        <title>Genome sequence of Kibdelosporangium philippinense ATCC 49844.</title>
        <authorList>
            <person name="Fedorov E.A."/>
            <person name="Omeragic M."/>
            <person name="Shalygina K.F."/>
            <person name="Maclea K.S."/>
        </authorList>
    </citation>
    <scope>NUCLEOTIDE SEQUENCE [LARGE SCALE GENOMIC DNA]</scope>
    <source>
        <strain evidence="2 3">ATCC 49844</strain>
    </source>
</reference>
<dbReference type="Pfam" id="PF13460">
    <property type="entry name" value="NAD_binding_10"/>
    <property type="match status" value="1"/>
</dbReference>